<dbReference type="InterPro" id="IPR044839">
    <property type="entry name" value="NDR1-like"/>
</dbReference>
<evidence type="ECO:0000259" key="6">
    <source>
        <dbReference type="Pfam" id="PF03168"/>
    </source>
</evidence>
<sequence>MTFTLSGGVEGSRPDFQVHLGFVIAIGIIVLVVWLVVHPNKVKVYVTDATLSEFNLTSTNTLNYNLTMDVMVRNPNKKISIYYDWIEARAFYDGERFAYAGLPTFHQGHKNTTMLYPFFDGQNLVVGSGTQGRFNTEKNDGFYNIDVNIYAKVRFKVWWFKSNKYSPKAKCHLRLPLGVASSGFTTTRCDVDF</sequence>
<keyword evidence="4 5" id="KW-0472">Membrane</keyword>
<reference evidence="7" key="1">
    <citation type="journal article" date="2023" name="Nat. Commun.">
        <title>Diploid and tetraploid genomes of Acorus and the evolution of monocots.</title>
        <authorList>
            <person name="Ma L."/>
            <person name="Liu K.W."/>
            <person name="Li Z."/>
            <person name="Hsiao Y.Y."/>
            <person name="Qi Y."/>
            <person name="Fu T."/>
            <person name="Tang G.D."/>
            <person name="Zhang D."/>
            <person name="Sun W.H."/>
            <person name="Liu D.K."/>
            <person name="Li Y."/>
            <person name="Chen G.Z."/>
            <person name="Liu X.D."/>
            <person name="Liao X.Y."/>
            <person name="Jiang Y.T."/>
            <person name="Yu X."/>
            <person name="Hao Y."/>
            <person name="Huang J."/>
            <person name="Zhao X.W."/>
            <person name="Ke S."/>
            <person name="Chen Y.Y."/>
            <person name="Wu W.L."/>
            <person name="Hsu J.L."/>
            <person name="Lin Y.F."/>
            <person name="Huang M.D."/>
            <person name="Li C.Y."/>
            <person name="Huang L."/>
            <person name="Wang Z.W."/>
            <person name="Zhao X."/>
            <person name="Zhong W.Y."/>
            <person name="Peng D.H."/>
            <person name="Ahmad S."/>
            <person name="Lan S."/>
            <person name="Zhang J.S."/>
            <person name="Tsai W.C."/>
            <person name="Van de Peer Y."/>
            <person name="Liu Z.J."/>
        </authorList>
    </citation>
    <scope>NUCLEOTIDE SEQUENCE</scope>
    <source>
        <strain evidence="7">CP</strain>
    </source>
</reference>
<keyword evidence="2 5" id="KW-0812">Transmembrane</keyword>
<dbReference type="Pfam" id="PF03168">
    <property type="entry name" value="LEA_2"/>
    <property type="match status" value="1"/>
</dbReference>
<proteinExistence type="predicted"/>
<evidence type="ECO:0000256" key="2">
    <source>
        <dbReference type="ARBA" id="ARBA00022692"/>
    </source>
</evidence>
<dbReference type="AlphaFoldDB" id="A0AAV9FDG4"/>
<organism evidence="7 8">
    <name type="scientific">Acorus calamus</name>
    <name type="common">Sweet flag</name>
    <dbReference type="NCBI Taxonomy" id="4465"/>
    <lineage>
        <taxon>Eukaryota</taxon>
        <taxon>Viridiplantae</taxon>
        <taxon>Streptophyta</taxon>
        <taxon>Embryophyta</taxon>
        <taxon>Tracheophyta</taxon>
        <taxon>Spermatophyta</taxon>
        <taxon>Magnoliopsida</taxon>
        <taxon>Liliopsida</taxon>
        <taxon>Acoraceae</taxon>
        <taxon>Acorus</taxon>
    </lineage>
</organism>
<name>A0AAV9FDG4_ACOCL</name>
<dbReference type="PANTHER" id="PTHR31415">
    <property type="entry name" value="OS05G0367900 PROTEIN"/>
    <property type="match status" value="1"/>
</dbReference>
<evidence type="ECO:0000256" key="1">
    <source>
        <dbReference type="ARBA" id="ARBA00004167"/>
    </source>
</evidence>
<keyword evidence="8" id="KW-1185">Reference proteome</keyword>
<evidence type="ECO:0000256" key="3">
    <source>
        <dbReference type="ARBA" id="ARBA00022989"/>
    </source>
</evidence>
<dbReference type="GO" id="GO:0005886">
    <property type="term" value="C:plasma membrane"/>
    <property type="evidence" value="ECO:0007669"/>
    <property type="project" value="TreeGrafter"/>
</dbReference>
<dbReference type="InterPro" id="IPR004864">
    <property type="entry name" value="LEA_2"/>
</dbReference>
<evidence type="ECO:0000313" key="8">
    <source>
        <dbReference type="Proteomes" id="UP001180020"/>
    </source>
</evidence>
<reference evidence="7" key="2">
    <citation type="submission" date="2023-06" db="EMBL/GenBank/DDBJ databases">
        <authorList>
            <person name="Ma L."/>
            <person name="Liu K.-W."/>
            <person name="Li Z."/>
            <person name="Hsiao Y.-Y."/>
            <person name="Qi Y."/>
            <person name="Fu T."/>
            <person name="Tang G."/>
            <person name="Zhang D."/>
            <person name="Sun W.-H."/>
            <person name="Liu D.-K."/>
            <person name="Li Y."/>
            <person name="Chen G.-Z."/>
            <person name="Liu X.-D."/>
            <person name="Liao X.-Y."/>
            <person name="Jiang Y.-T."/>
            <person name="Yu X."/>
            <person name="Hao Y."/>
            <person name="Huang J."/>
            <person name="Zhao X.-W."/>
            <person name="Ke S."/>
            <person name="Chen Y.-Y."/>
            <person name="Wu W.-L."/>
            <person name="Hsu J.-L."/>
            <person name="Lin Y.-F."/>
            <person name="Huang M.-D."/>
            <person name="Li C.-Y."/>
            <person name="Huang L."/>
            <person name="Wang Z.-W."/>
            <person name="Zhao X."/>
            <person name="Zhong W.-Y."/>
            <person name="Peng D.-H."/>
            <person name="Ahmad S."/>
            <person name="Lan S."/>
            <person name="Zhang J.-S."/>
            <person name="Tsai W.-C."/>
            <person name="Van De Peer Y."/>
            <person name="Liu Z.-J."/>
        </authorList>
    </citation>
    <scope>NUCLEOTIDE SEQUENCE</scope>
    <source>
        <strain evidence="7">CP</strain>
        <tissue evidence="7">Leaves</tissue>
    </source>
</reference>
<evidence type="ECO:0000256" key="4">
    <source>
        <dbReference type="ARBA" id="ARBA00023136"/>
    </source>
</evidence>
<evidence type="ECO:0000256" key="5">
    <source>
        <dbReference type="SAM" id="Phobius"/>
    </source>
</evidence>
<dbReference type="GO" id="GO:0009506">
    <property type="term" value="C:plasmodesma"/>
    <property type="evidence" value="ECO:0007669"/>
    <property type="project" value="TreeGrafter"/>
</dbReference>
<protein>
    <recommendedName>
        <fullName evidence="6">Late embryogenesis abundant protein LEA-2 subgroup domain-containing protein</fullName>
    </recommendedName>
</protein>
<dbReference type="GO" id="GO:0098542">
    <property type="term" value="P:defense response to other organism"/>
    <property type="evidence" value="ECO:0007669"/>
    <property type="project" value="InterPro"/>
</dbReference>
<feature type="transmembrane region" description="Helical" evidence="5">
    <location>
        <begin position="16"/>
        <end position="37"/>
    </location>
</feature>
<accession>A0AAV9FDG4</accession>
<evidence type="ECO:0000313" key="7">
    <source>
        <dbReference type="EMBL" id="KAK1322755.1"/>
    </source>
</evidence>
<dbReference type="PANTHER" id="PTHR31415:SF4">
    <property type="entry name" value="NDR1_HIN1-LIKE PROTEIN 3"/>
    <property type="match status" value="1"/>
</dbReference>
<comment type="subcellular location">
    <subcellularLocation>
        <location evidence="1">Membrane</location>
        <topology evidence="1">Single-pass membrane protein</topology>
    </subcellularLocation>
</comment>
<feature type="domain" description="Late embryogenesis abundant protein LEA-2 subgroup" evidence="6">
    <location>
        <begin position="70"/>
        <end position="165"/>
    </location>
</feature>
<dbReference type="EMBL" id="JAUJYO010000002">
    <property type="protein sequence ID" value="KAK1322755.1"/>
    <property type="molecule type" value="Genomic_DNA"/>
</dbReference>
<dbReference type="Proteomes" id="UP001180020">
    <property type="component" value="Unassembled WGS sequence"/>
</dbReference>
<keyword evidence="3 5" id="KW-1133">Transmembrane helix</keyword>
<comment type="caution">
    <text evidence="7">The sequence shown here is derived from an EMBL/GenBank/DDBJ whole genome shotgun (WGS) entry which is preliminary data.</text>
</comment>
<gene>
    <name evidence="7" type="ORF">QJS10_CPA02g01051</name>
</gene>